<evidence type="ECO:0000313" key="2">
    <source>
        <dbReference type="Proteomes" id="UP000326659"/>
    </source>
</evidence>
<dbReference type="KEGG" id="pden:F1C79_17320"/>
<evidence type="ECO:0000313" key="1">
    <source>
        <dbReference type="EMBL" id="QEY73225.1"/>
    </source>
</evidence>
<accession>A0A9X7R611</accession>
<dbReference type="EMBL" id="CP043626">
    <property type="protein sequence ID" value="QEY73225.1"/>
    <property type="molecule type" value="Genomic_DNA"/>
</dbReference>
<gene>
    <name evidence="1" type="ORF">F1C79_17320</name>
</gene>
<dbReference type="RefSeq" id="WP_151188109.1">
    <property type="nucleotide sequence ID" value="NZ_CP043626.1"/>
</dbReference>
<name>A0A9X7R611_PSEDE</name>
<dbReference type="Proteomes" id="UP000326659">
    <property type="component" value="Chromosome"/>
</dbReference>
<dbReference type="OrthoDB" id="6848537at2"/>
<keyword evidence="2" id="KW-1185">Reference proteome</keyword>
<protein>
    <submittedName>
        <fullName evidence="1">Uncharacterized protein</fullName>
    </submittedName>
</protein>
<sequence>MRAGNLDTPADLLTLDADLVACKLDWIWCGIQTKETAEPPFPAGLRNPAKIAIRAWWDPLIQQGRYLLADGRLFHIDSARDFTGRRAELAITATELIGEPGEYRAAGSPPRQCRVFMNYDALTSDEIGRVTGYRIRAEVALIETGRVQVDDQLKVSGVDYVVIDYANDTDDGIVRGVWLEPVQ</sequence>
<organism evidence="1 2">
    <name type="scientific">Pseudomonas denitrificans</name>
    <dbReference type="NCBI Taxonomy" id="43306"/>
    <lineage>
        <taxon>Bacteria</taxon>
        <taxon>Pseudomonadati</taxon>
        <taxon>Pseudomonadota</taxon>
        <taxon>Gammaproteobacteria</taxon>
        <taxon>Pseudomonadales</taxon>
        <taxon>Pseudomonadaceae</taxon>
        <taxon>Halopseudomonas</taxon>
    </lineage>
</organism>
<proteinExistence type="predicted"/>
<reference evidence="1 2" key="1">
    <citation type="submission" date="2019-09" db="EMBL/GenBank/DDBJ databases">
        <title>Prosopis cineraria nodule microbiome.</title>
        <authorList>
            <person name="Chaluvadi S.R."/>
            <person name="Ali R."/>
            <person name="Wang X."/>
        </authorList>
    </citation>
    <scope>NUCLEOTIDE SEQUENCE [LARGE SCALE GENOMIC DNA]</scope>
    <source>
        <strain evidence="1 2">BG1</strain>
    </source>
</reference>
<dbReference type="AlphaFoldDB" id="A0A9X7R611"/>